<dbReference type="Proteomes" id="UP000216454">
    <property type="component" value="Unassembled WGS sequence"/>
</dbReference>
<feature type="compositionally biased region" description="Low complexity" evidence="1">
    <location>
        <begin position="11"/>
        <end position="24"/>
    </location>
</feature>
<accession>A0A261F0V0</accession>
<evidence type="ECO:0000313" key="3">
    <source>
        <dbReference type="EMBL" id="OZG52705.1"/>
    </source>
</evidence>
<feature type="region of interest" description="Disordered" evidence="1">
    <location>
        <begin position="243"/>
        <end position="293"/>
    </location>
</feature>
<dbReference type="AlphaFoldDB" id="A0A261F0V0"/>
<evidence type="ECO:0000313" key="4">
    <source>
        <dbReference type="Proteomes" id="UP000216454"/>
    </source>
</evidence>
<feature type="region of interest" description="Disordered" evidence="1">
    <location>
        <begin position="1"/>
        <end position="24"/>
    </location>
</feature>
<feature type="transmembrane region" description="Helical" evidence="2">
    <location>
        <begin position="135"/>
        <end position="156"/>
    </location>
</feature>
<keyword evidence="2" id="KW-0812">Transmembrane</keyword>
<keyword evidence="2" id="KW-0472">Membrane</keyword>
<dbReference type="Pfam" id="PF11361">
    <property type="entry name" value="DUF3159"/>
    <property type="match status" value="1"/>
</dbReference>
<dbReference type="OrthoDB" id="5244221at2"/>
<dbReference type="InterPro" id="IPR016566">
    <property type="entry name" value="UCP010219"/>
</dbReference>
<proteinExistence type="predicted"/>
<name>A0A261F0V0_9BIFI</name>
<sequence length="293" mass="31405">MLGECPEAVDASTTDSAGAAGAADASGRRSGIASLASEDFSVIDSIGGVRGVIESVLPSLVFLVVFLATRDLALTVKVCGALCALEVLARLAQRQTIAGALSGVVMMLICLYAAYKSNDARNYYLPGCIINAVWAVVLLASQAFRAPGIGLIVEFVRRPPADGLRAWYRAWHGDAALLRAYTIATWVWIAMFVVRDAFQVPLYFSGNVGVLGTVTLVLGVPLFALVCWVSYLIIGTPLHEHRERESERDSEVKGTGHGAEESGRESEESKEPEDSEGRKDSTDSRGVEEPRDL</sequence>
<feature type="compositionally biased region" description="Basic and acidic residues" evidence="1">
    <location>
        <begin position="275"/>
        <end position="293"/>
    </location>
</feature>
<feature type="compositionally biased region" description="Basic and acidic residues" evidence="1">
    <location>
        <begin position="243"/>
        <end position="269"/>
    </location>
</feature>
<feature type="transmembrane region" description="Helical" evidence="2">
    <location>
        <begin position="176"/>
        <end position="194"/>
    </location>
</feature>
<keyword evidence="2" id="KW-1133">Transmembrane helix</keyword>
<dbReference type="EMBL" id="MWWQ01000005">
    <property type="protein sequence ID" value="OZG52705.1"/>
    <property type="molecule type" value="Genomic_DNA"/>
</dbReference>
<feature type="transmembrane region" description="Helical" evidence="2">
    <location>
        <begin position="97"/>
        <end position="115"/>
    </location>
</feature>
<reference evidence="3 4" key="1">
    <citation type="journal article" date="2017" name="BMC Genomics">
        <title>Comparative genomic and phylogenomic analyses of the Bifidobacteriaceae family.</title>
        <authorList>
            <person name="Lugli G.A."/>
            <person name="Milani C."/>
            <person name="Turroni F."/>
            <person name="Duranti S."/>
            <person name="Mancabelli L."/>
            <person name="Mangifesta M."/>
            <person name="Ferrario C."/>
            <person name="Modesto M."/>
            <person name="Mattarelli P."/>
            <person name="Jiri K."/>
            <person name="van Sinderen D."/>
            <person name="Ventura M."/>
        </authorList>
    </citation>
    <scope>NUCLEOTIDE SEQUENCE [LARGE SCALE GENOMIC DNA]</scope>
    <source>
        <strain evidence="3 4">DSM 24744</strain>
    </source>
</reference>
<protein>
    <submittedName>
        <fullName evidence="3">Zinc ABC transporter permease</fullName>
    </submittedName>
</protein>
<evidence type="ECO:0000256" key="1">
    <source>
        <dbReference type="SAM" id="MobiDB-lite"/>
    </source>
</evidence>
<comment type="caution">
    <text evidence="3">The sequence shown here is derived from an EMBL/GenBank/DDBJ whole genome shotgun (WGS) entry which is preliminary data.</text>
</comment>
<organism evidence="3 4">
    <name type="scientific">Pseudoscardovia suis</name>
    <dbReference type="NCBI Taxonomy" id="987063"/>
    <lineage>
        <taxon>Bacteria</taxon>
        <taxon>Bacillati</taxon>
        <taxon>Actinomycetota</taxon>
        <taxon>Actinomycetes</taxon>
        <taxon>Bifidobacteriales</taxon>
        <taxon>Bifidobacteriaceae</taxon>
        <taxon>Pseudoscardovia</taxon>
    </lineage>
</organism>
<feature type="transmembrane region" description="Helical" evidence="2">
    <location>
        <begin position="214"/>
        <end position="234"/>
    </location>
</feature>
<evidence type="ECO:0000256" key="2">
    <source>
        <dbReference type="SAM" id="Phobius"/>
    </source>
</evidence>
<gene>
    <name evidence="3" type="ORF">PSSU_0323</name>
</gene>
<keyword evidence="4" id="KW-1185">Reference proteome</keyword>